<dbReference type="EMBL" id="BART01009040">
    <property type="protein sequence ID" value="GAG61884.1"/>
    <property type="molecule type" value="Genomic_DNA"/>
</dbReference>
<organism evidence="15">
    <name type="scientific">marine sediment metagenome</name>
    <dbReference type="NCBI Taxonomy" id="412755"/>
    <lineage>
        <taxon>unclassified sequences</taxon>
        <taxon>metagenomes</taxon>
        <taxon>ecological metagenomes</taxon>
    </lineage>
</organism>
<evidence type="ECO:0000256" key="1">
    <source>
        <dbReference type="ARBA" id="ARBA00001936"/>
    </source>
</evidence>
<evidence type="ECO:0000256" key="10">
    <source>
        <dbReference type="ARBA" id="ARBA00022842"/>
    </source>
</evidence>
<evidence type="ECO:0000256" key="12">
    <source>
        <dbReference type="ARBA" id="ARBA00023136"/>
    </source>
</evidence>
<comment type="cofactor">
    <cofactor evidence="1">
        <name>Mn(2+)</name>
        <dbReference type="ChEBI" id="CHEBI:29035"/>
    </cofactor>
</comment>
<dbReference type="AlphaFoldDB" id="X0YYG6"/>
<dbReference type="PANTHER" id="PTHR13872">
    <property type="entry name" value="DOLICHYL-DIPHOSPHOOLIGOSACCHARIDE--PROTEIN GLYCOSYLTRANSFERASE SUBUNIT"/>
    <property type="match status" value="1"/>
</dbReference>
<evidence type="ECO:0000313" key="15">
    <source>
        <dbReference type="EMBL" id="GAG61884.1"/>
    </source>
</evidence>
<reference evidence="15" key="1">
    <citation type="journal article" date="2014" name="Front. Microbiol.">
        <title>High frequency of phylogenetically diverse reductive dehalogenase-homologous genes in deep subseafloor sedimentary metagenomes.</title>
        <authorList>
            <person name="Kawai M."/>
            <person name="Futagami T."/>
            <person name="Toyoda A."/>
            <person name="Takaki Y."/>
            <person name="Nishi S."/>
            <person name="Hori S."/>
            <person name="Arai W."/>
            <person name="Tsubouchi T."/>
            <person name="Morono Y."/>
            <person name="Uchiyama I."/>
            <person name="Ito T."/>
            <person name="Fujiyama A."/>
            <person name="Inagaki F."/>
            <person name="Takami H."/>
        </authorList>
    </citation>
    <scope>NUCLEOTIDE SEQUENCE</scope>
    <source>
        <strain evidence="15">Expedition CK06-06</strain>
    </source>
</reference>
<dbReference type="UniPathway" id="UPA00378"/>
<evidence type="ECO:0000259" key="14">
    <source>
        <dbReference type="Pfam" id="PF21436"/>
    </source>
</evidence>
<keyword evidence="13" id="KW-0464">Manganese</keyword>
<keyword evidence="12" id="KW-0472">Membrane</keyword>
<evidence type="ECO:0000256" key="9">
    <source>
        <dbReference type="ARBA" id="ARBA00022723"/>
    </source>
</evidence>
<keyword evidence="8" id="KW-0812">Transmembrane</keyword>
<gene>
    <name evidence="15" type="ORF">S01H4_20152</name>
</gene>
<evidence type="ECO:0000256" key="13">
    <source>
        <dbReference type="ARBA" id="ARBA00023211"/>
    </source>
</evidence>
<accession>X0YYG6</accession>
<comment type="caution">
    <text evidence="15">The sequence shown here is derived from an EMBL/GenBank/DDBJ whole genome shotgun (WGS) entry which is preliminary data.</text>
</comment>
<comment type="pathway">
    <text evidence="4">Protein modification; protein glycosylation.</text>
</comment>
<keyword evidence="10" id="KW-0460">Magnesium</keyword>
<evidence type="ECO:0000256" key="6">
    <source>
        <dbReference type="ARBA" id="ARBA00022676"/>
    </source>
</evidence>
<comment type="cofactor">
    <cofactor evidence="2">
        <name>Mg(2+)</name>
        <dbReference type="ChEBI" id="CHEBI:18420"/>
    </cofactor>
</comment>
<feature type="non-terminal residue" evidence="15">
    <location>
        <position position="1"/>
    </location>
</feature>
<evidence type="ECO:0000256" key="2">
    <source>
        <dbReference type="ARBA" id="ARBA00001946"/>
    </source>
</evidence>
<dbReference type="Gene3D" id="3.40.50.12610">
    <property type="match status" value="1"/>
</dbReference>
<dbReference type="Pfam" id="PF21436">
    <property type="entry name" value="STT3-PglB_core"/>
    <property type="match status" value="1"/>
</dbReference>
<keyword evidence="7" id="KW-0808">Transferase</keyword>
<feature type="domain" description="STT3/PglB/AglB core" evidence="14">
    <location>
        <begin position="32"/>
        <end position="69"/>
    </location>
</feature>
<keyword evidence="6" id="KW-0328">Glycosyltransferase</keyword>
<evidence type="ECO:0000256" key="4">
    <source>
        <dbReference type="ARBA" id="ARBA00004922"/>
    </source>
</evidence>
<dbReference type="GO" id="GO:0046872">
    <property type="term" value="F:metal ion binding"/>
    <property type="evidence" value="ECO:0007669"/>
    <property type="project" value="UniProtKB-KW"/>
</dbReference>
<dbReference type="GO" id="GO:0016020">
    <property type="term" value="C:membrane"/>
    <property type="evidence" value="ECO:0007669"/>
    <property type="project" value="InterPro"/>
</dbReference>
<evidence type="ECO:0000256" key="7">
    <source>
        <dbReference type="ARBA" id="ARBA00022679"/>
    </source>
</evidence>
<evidence type="ECO:0000256" key="5">
    <source>
        <dbReference type="ARBA" id="ARBA00010810"/>
    </source>
</evidence>
<proteinExistence type="inferred from homology"/>
<dbReference type="PANTHER" id="PTHR13872:SF1">
    <property type="entry name" value="DOLICHYL-DIPHOSPHOOLIGOSACCHARIDE--PROTEIN GLYCOSYLTRANSFERASE SUBUNIT STT3B"/>
    <property type="match status" value="1"/>
</dbReference>
<name>X0YYG6_9ZZZZ</name>
<keyword evidence="9" id="KW-0479">Metal-binding</keyword>
<evidence type="ECO:0000256" key="3">
    <source>
        <dbReference type="ARBA" id="ARBA00004127"/>
    </source>
</evidence>
<comment type="similarity">
    <text evidence="5">Belongs to the STT3 family.</text>
</comment>
<protein>
    <recommendedName>
        <fullName evidence="14">STT3/PglB/AglB core domain-containing protein</fullName>
    </recommendedName>
</protein>
<evidence type="ECO:0000256" key="11">
    <source>
        <dbReference type="ARBA" id="ARBA00022989"/>
    </source>
</evidence>
<dbReference type="InterPro" id="IPR048999">
    <property type="entry name" value="STT3-PglB_core"/>
</dbReference>
<dbReference type="GO" id="GO:0012505">
    <property type="term" value="C:endomembrane system"/>
    <property type="evidence" value="ECO:0007669"/>
    <property type="project" value="UniProtKB-SubCell"/>
</dbReference>
<dbReference type="GO" id="GO:0004576">
    <property type="term" value="F:oligosaccharyl transferase activity"/>
    <property type="evidence" value="ECO:0007669"/>
    <property type="project" value="InterPro"/>
</dbReference>
<sequence>NIQQATARQDYFTPSDAWCETLAWVKDNTPEDSFILSWWDYGYWILRMADREVYVDPCQSKGPVTKVAKMFTSPYQGEREIEADYLILDHSTVTSKFWAIVTWAGEEPSEFYAPAGFDRKLIYHPEYYQCLAVHLYNFDGKAVSPGNDILIGTNPFISPVPLEAVEGYTLVYESRQKIKGLVAARRRTLVSPIKSGCSFL</sequence>
<evidence type="ECO:0000256" key="8">
    <source>
        <dbReference type="ARBA" id="ARBA00022692"/>
    </source>
</evidence>
<keyword evidence="11" id="KW-1133">Transmembrane helix</keyword>
<comment type="subcellular location">
    <subcellularLocation>
        <location evidence="3">Endomembrane system</location>
        <topology evidence="3">Multi-pass membrane protein</topology>
    </subcellularLocation>
</comment>
<dbReference type="InterPro" id="IPR003674">
    <property type="entry name" value="Oligo_trans_STT3"/>
</dbReference>